<organism evidence="2 3">
    <name type="scientific">Actinorhabdospora filicis</name>
    <dbReference type="NCBI Taxonomy" id="1785913"/>
    <lineage>
        <taxon>Bacteria</taxon>
        <taxon>Bacillati</taxon>
        <taxon>Actinomycetota</taxon>
        <taxon>Actinomycetes</taxon>
        <taxon>Micromonosporales</taxon>
        <taxon>Micromonosporaceae</taxon>
        <taxon>Actinorhabdospora</taxon>
    </lineage>
</organism>
<proteinExistence type="predicted"/>
<evidence type="ECO:0000313" key="3">
    <source>
        <dbReference type="Proteomes" id="UP001165079"/>
    </source>
</evidence>
<feature type="transmembrane region" description="Helical" evidence="1">
    <location>
        <begin position="174"/>
        <end position="194"/>
    </location>
</feature>
<accession>A0A9W6WC79</accession>
<dbReference type="Pfam" id="PF04087">
    <property type="entry name" value="DUF389"/>
    <property type="match status" value="1"/>
</dbReference>
<dbReference type="RefSeq" id="WP_285664640.1">
    <property type="nucleotide sequence ID" value="NZ_BSTX01000003.1"/>
</dbReference>
<feature type="transmembrane region" description="Helical" evidence="1">
    <location>
        <begin position="116"/>
        <end position="135"/>
    </location>
</feature>
<dbReference type="EMBL" id="BSTX01000003">
    <property type="protein sequence ID" value="GLZ79490.1"/>
    <property type="molecule type" value="Genomic_DNA"/>
</dbReference>
<keyword evidence="1" id="KW-0472">Membrane</keyword>
<feature type="transmembrane region" description="Helical" evidence="1">
    <location>
        <begin position="280"/>
        <end position="302"/>
    </location>
</feature>
<dbReference type="Proteomes" id="UP001165079">
    <property type="component" value="Unassembled WGS sequence"/>
</dbReference>
<evidence type="ECO:0008006" key="4">
    <source>
        <dbReference type="Google" id="ProtNLM"/>
    </source>
</evidence>
<evidence type="ECO:0000313" key="2">
    <source>
        <dbReference type="EMBL" id="GLZ79490.1"/>
    </source>
</evidence>
<dbReference type="InterPro" id="IPR005240">
    <property type="entry name" value="DUF389"/>
</dbReference>
<feature type="transmembrane region" description="Helical" evidence="1">
    <location>
        <begin position="141"/>
        <end position="162"/>
    </location>
</feature>
<reference evidence="2" key="1">
    <citation type="submission" date="2023-03" db="EMBL/GenBank/DDBJ databases">
        <title>Actinorhabdospora filicis NBRC 111898.</title>
        <authorList>
            <person name="Ichikawa N."/>
            <person name="Sato H."/>
            <person name="Tonouchi N."/>
        </authorList>
    </citation>
    <scope>NUCLEOTIDE SEQUENCE</scope>
    <source>
        <strain evidence="2">NBRC 111898</strain>
    </source>
</reference>
<sequence length="315" mass="33395">MLHLRIIVPADRTDAVCELLLAHEGVTNLVVLPKAAREPAGDVVMCDVAREAANGVLAGLDELGIDHDGSIAVERVDLSISDGAEQAKETAPGHSDDAVVWEEFGSRVEEGSHLTWSYAAFLAIAVQIAAIGVLVDSPILIVGAMVLGPEFGPIAAICFGLLRREWRLVGKATWTLVAGFASAIAVTWLCAFVSHKMGWFDGSWLEGVGRETQFIVKPDRWSFIVALLAGAAGMLSMTSDKSTALVGVFISVTTVPAAGYIAVALAVSHWEEVTPSLVQLGVNIAGMIVAGLATLIVLRVVWGKARLRQRLVSPR</sequence>
<protein>
    <recommendedName>
        <fullName evidence="4">DUF389 domain-containing protein</fullName>
    </recommendedName>
</protein>
<keyword evidence="1" id="KW-1133">Transmembrane helix</keyword>
<keyword evidence="3" id="KW-1185">Reference proteome</keyword>
<dbReference type="PANTHER" id="PTHR20992:SF9">
    <property type="entry name" value="AT15442P-RELATED"/>
    <property type="match status" value="1"/>
</dbReference>
<feature type="transmembrane region" description="Helical" evidence="1">
    <location>
        <begin position="244"/>
        <end position="268"/>
    </location>
</feature>
<keyword evidence="1" id="KW-0812">Transmembrane</keyword>
<comment type="caution">
    <text evidence="2">The sequence shown here is derived from an EMBL/GenBank/DDBJ whole genome shotgun (WGS) entry which is preliminary data.</text>
</comment>
<gene>
    <name evidence="2" type="ORF">Afil01_42970</name>
</gene>
<dbReference type="AlphaFoldDB" id="A0A9W6WC79"/>
<feature type="transmembrane region" description="Helical" evidence="1">
    <location>
        <begin position="220"/>
        <end position="237"/>
    </location>
</feature>
<name>A0A9W6WC79_9ACTN</name>
<evidence type="ECO:0000256" key="1">
    <source>
        <dbReference type="SAM" id="Phobius"/>
    </source>
</evidence>
<dbReference type="PANTHER" id="PTHR20992">
    <property type="entry name" value="AT15442P-RELATED"/>
    <property type="match status" value="1"/>
</dbReference>